<dbReference type="Pfam" id="PF13524">
    <property type="entry name" value="Glyco_trans_1_2"/>
    <property type="match status" value="1"/>
</dbReference>
<gene>
    <name evidence="2" type="ORF">CPT75_20335</name>
</gene>
<reference evidence="2 3" key="1">
    <citation type="submission" date="2017-09" db="EMBL/GenBank/DDBJ databases">
        <title>High-quality draft genome sequence of Butyrivibrio fibrisolvens INBov1, isolated from cow rumen.</title>
        <authorList>
            <person name="Rodriguez Hernaez J."/>
            <person name="Rivarola M."/>
            <person name="Paniego N."/>
            <person name="Cravero S."/>
            <person name="Ceron Cucchi M."/>
            <person name="Martinez M.C."/>
        </authorList>
    </citation>
    <scope>NUCLEOTIDE SEQUENCE [LARGE SCALE GENOMIC DNA]</scope>
    <source>
        <strain evidence="2 3">INBov1</strain>
    </source>
</reference>
<evidence type="ECO:0000313" key="3">
    <source>
        <dbReference type="Proteomes" id="UP000245488"/>
    </source>
</evidence>
<keyword evidence="3" id="KW-1185">Reference proteome</keyword>
<dbReference type="AlphaFoldDB" id="A0A317G8Y9"/>
<dbReference type="Proteomes" id="UP000245488">
    <property type="component" value="Chromosome"/>
</dbReference>
<name>A0A317G8Y9_BUTFI</name>
<feature type="domain" description="Spore protein YkvP/CgeB glycosyl transferase-like" evidence="1">
    <location>
        <begin position="286"/>
        <end position="400"/>
    </location>
</feature>
<sequence>MKILFYRYNSICEPSIIGALSSFNIDVHEIMEDKSGSTESAKNNLERVQSAIESIKPDAVFSINFFPMLAKLCHIYGLIYIAQSVDCPVMELFDKSMQFDTNRIFLFDKAQFMMLRPYNPGSVFYLPLGSDPEYVSKAIKQGDSRPDLNPPGIAMVGSLYSEKNPYSEIKDKLLPHTRGYIDGLVESQKAVYGYNFIEKTLPQNIAEEIHEQNPMFTGRYEDNCIMDVSKLRRFTAAHYFIEYELAQKERFETLSDLSRNFKTDLYTNSDTKELTNCVKEIGSSNLTIHEGVKTLTQMPIVFNNAKINLNITLRAIETGLPLRIFDICAAGGFLLTNYQEELPEYFEIGKEAEYYGSRDELLDKCSYYLTHEEERERIAQASLERIKKQHTWRHRVAQIITSIWE</sequence>
<dbReference type="InterPro" id="IPR055259">
    <property type="entry name" value="YkvP/CgeB_Glyco_trans-like"/>
</dbReference>
<evidence type="ECO:0000313" key="2">
    <source>
        <dbReference type="EMBL" id="PWT29280.1"/>
    </source>
</evidence>
<dbReference type="EMBL" id="NXNG01000001">
    <property type="protein sequence ID" value="PWT29280.1"/>
    <property type="molecule type" value="Genomic_DNA"/>
</dbReference>
<evidence type="ECO:0000259" key="1">
    <source>
        <dbReference type="Pfam" id="PF13524"/>
    </source>
</evidence>
<comment type="caution">
    <text evidence="2">The sequence shown here is derived from an EMBL/GenBank/DDBJ whole genome shotgun (WGS) entry which is preliminary data.</text>
</comment>
<protein>
    <submittedName>
        <fullName evidence="2">Spore maturation protein CgeB</fullName>
    </submittedName>
</protein>
<dbReference type="RefSeq" id="WP_110074217.1">
    <property type="nucleotide sequence ID" value="NZ_CM009896.1"/>
</dbReference>
<organism evidence="2 3">
    <name type="scientific">Butyrivibrio fibrisolvens</name>
    <dbReference type="NCBI Taxonomy" id="831"/>
    <lineage>
        <taxon>Bacteria</taxon>
        <taxon>Bacillati</taxon>
        <taxon>Bacillota</taxon>
        <taxon>Clostridia</taxon>
        <taxon>Lachnospirales</taxon>
        <taxon>Lachnospiraceae</taxon>
        <taxon>Butyrivibrio</taxon>
    </lineage>
</organism>
<accession>A0A317G8Y9</accession>
<proteinExistence type="predicted"/>